<dbReference type="GO" id="GO:0000932">
    <property type="term" value="C:P-body"/>
    <property type="evidence" value="ECO:0007669"/>
    <property type="project" value="UniProtKB-SubCell"/>
</dbReference>
<dbReference type="Proteomes" id="UP001295444">
    <property type="component" value="Chromosome 09"/>
</dbReference>
<name>A0AAD1WMF7_PELCU</name>
<evidence type="ECO:0000256" key="5">
    <source>
        <dbReference type="ARBA" id="ARBA00022553"/>
    </source>
</evidence>
<evidence type="ECO:0000256" key="11">
    <source>
        <dbReference type="ARBA" id="ARBA00022835"/>
    </source>
</evidence>
<evidence type="ECO:0000256" key="2">
    <source>
        <dbReference type="ARBA" id="ARBA00004463"/>
    </source>
</evidence>
<evidence type="ECO:0000256" key="16">
    <source>
        <dbReference type="ARBA" id="ARBA00023274"/>
    </source>
</evidence>
<dbReference type="Gene3D" id="4.10.1000.10">
    <property type="entry name" value="Zinc finger, CCCH-type"/>
    <property type="match status" value="2"/>
</dbReference>
<sequence length="313" mass="34985">MSSMLDIHTLYQNLHNLSLSEEFDTPKERSFQGPQRRHSCAPDLHDEKRWTIPDPWIVETSRSPFRSDRSVSLIEGSRSALPPPPPGFPPLNNALPSLPAPSPRYKTELCRTFSETGTCKYGSKCQFAHGIIELREPNRHPKYKTELCHKYYLYGECPYGSRCNFIHHPSEHGAPQQVLRQSLSYSGVPTRRRSPTPPGFPDPASFTRAPSVSPPPSEMFFSPAPSEARSHVSSLKSSEPCSRCCSCRCSRAGNVSQDPFSHSILFRSPSSSSLPETECYSSGSESPVFEMKCQVPPPTSKRLPIFNRLSVSD</sequence>
<keyword evidence="10 19" id="KW-0862">Zinc</keyword>
<keyword evidence="4 20" id="KW-0963">Cytoplasm</keyword>
<organism evidence="23 24">
    <name type="scientific">Pelobates cultripes</name>
    <name type="common">Western spadefoot toad</name>
    <dbReference type="NCBI Taxonomy" id="61616"/>
    <lineage>
        <taxon>Eukaryota</taxon>
        <taxon>Metazoa</taxon>
        <taxon>Chordata</taxon>
        <taxon>Craniata</taxon>
        <taxon>Vertebrata</taxon>
        <taxon>Euteleostomi</taxon>
        <taxon>Amphibia</taxon>
        <taxon>Batrachia</taxon>
        <taxon>Anura</taxon>
        <taxon>Pelobatoidea</taxon>
        <taxon>Pelobatidae</taxon>
        <taxon>Pelobates</taxon>
    </lineage>
</organism>
<evidence type="ECO:0000256" key="12">
    <source>
        <dbReference type="ARBA" id="ARBA00022843"/>
    </source>
</evidence>
<keyword evidence="8 19" id="KW-0863">Zinc-finger</keyword>
<dbReference type="Pfam" id="PF00642">
    <property type="entry name" value="zf-CCCH"/>
    <property type="match status" value="2"/>
</dbReference>
<keyword evidence="9" id="KW-0509">mRNA transport</keyword>
<comment type="subcellular location">
    <subcellularLocation>
        <location evidence="1">Cytoplasm</location>
        <location evidence="1">P-body</location>
    </subcellularLocation>
    <subcellularLocation>
        <location evidence="2">Cytoplasmic granule</location>
    </subcellularLocation>
    <subcellularLocation>
        <location evidence="20">Nucleus</location>
    </subcellularLocation>
    <subcellularLocation>
        <location evidence="20">Cytoplasm</location>
    </subcellularLocation>
</comment>
<keyword evidence="14" id="KW-0238">DNA-binding</keyword>
<keyword evidence="11" id="KW-0271">Exosome</keyword>
<evidence type="ECO:0000256" key="13">
    <source>
        <dbReference type="ARBA" id="ARBA00022884"/>
    </source>
</evidence>
<evidence type="ECO:0000313" key="23">
    <source>
        <dbReference type="EMBL" id="CAH2314124.1"/>
    </source>
</evidence>
<evidence type="ECO:0000256" key="7">
    <source>
        <dbReference type="ARBA" id="ARBA00022737"/>
    </source>
</evidence>
<dbReference type="GO" id="GO:0051028">
    <property type="term" value="P:mRNA transport"/>
    <property type="evidence" value="ECO:0007669"/>
    <property type="project" value="UniProtKB-KW"/>
</dbReference>
<gene>
    <name evidence="23" type="ORF">PECUL_23A051973</name>
</gene>
<evidence type="ECO:0000256" key="19">
    <source>
        <dbReference type="PROSITE-ProRule" id="PRU00723"/>
    </source>
</evidence>
<dbReference type="FunFam" id="4.10.1000.10:FF:000002">
    <property type="entry name" value="Zinc finger protein 36, C3H1 type-like 1"/>
    <property type="match status" value="1"/>
</dbReference>
<dbReference type="SMART" id="SM00356">
    <property type="entry name" value="ZnF_C3H1"/>
    <property type="match status" value="2"/>
</dbReference>
<comment type="subunit">
    <text evidence="20">Associates with the cytoplasmic CCR4-NOT deadenylase complex to trigger ARE-containing mRNA deadenylation and decay processes.</text>
</comment>
<feature type="region of interest" description="Disordered" evidence="21">
    <location>
        <begin position="186"/>
        <end position="225"/>
    </location>
</feature>
<dbReference type="GO" id="GO:0000178">
    <property type="term" value="C:exosome (RNase complex)"/>
    <property type="evidence" value="ECO:0007669"/>
    <property type="project" value="UniProtKB-KW"/>
</dbReference>
<dbReference type="GO" id="GO:1900153">
    <property type="term" value="P:positive regulation of nuclear-transcribed mRNA catabolic process, deadenylation-dependent decay"/>
    <property type="evidence" value="ECO:0007669"/>
    <property type="project" value="UniProtKB-UniRule"/>
</dbReference>
<dbReference type="PANTHER" id="PTHR12547">
    <property type="entry name" value="CCCH ZINC FINGER/TIS11-RELATED"/>
    <property type="match status" value="1"/>
</dbReference>
<feature type="zinc finger region" description="C3H1-type" evidence="19">
    <location>
        <begin position="142"/>
        <end position="170"/>
    </location>
</feature>
<dbReference type="InterPro" id="IPR045877">
    <property type="entry name" value="ZFP36-like"/>
</dbReference>
<keyword evidence="3" id="KW-0813">Transport</keyword>
<dbReference type="GO" id="GO:0005634">
    <property type="term" value="C:nucleus"/>
    <property type="evidence" value="ECO:0007669"/>
    <property type="project" value="UniProtKB-SubCell"/>
</dbReference>
<dbReference type="GO" id="GO:1990904">
    <property type="term" value="C:ribonucleoprotein complex"/>
    <property type="evidence" value="ECO:0007669"/>
    <property type="project" value="UniProtKB-KW"/>
</dbReference>
<feature type="domain" description="C3H1-type" evidence="22">
    <location>
        <begin position="142"/>
        <end position="170"/>
    </location>
</feature>
<evidence type="ECO:0000256" key="8">
    <source>
        <dbReference type="ARBA" id="ARBA00022771"/>
    </source>
</evidence>
<comment type="function">
    <text evidence="18">Zinc-finger RNA-binding protein that destabilizes several cytoplasmic AU-rich element (ARE)-containing mRNA transcripts by promoting their poly(A) tail removal or deadenylation, and hence provide a mechanism for attenuating protein synthesis. Acts as a 3'-untranslated region (UTR) ARE mRNA-binding adapter protein to communicate signaling events to the mRNA decay machinery. Functions by recruiting the CCR4-NOT deadenylase complex and probably other components of the cytoplasmic RNA decay machinery to the bound ARE-containing mRNAs, and hence promotes ARE-mediated mRNA deadenylation and decay processes. Binds to 3'-UTR ARE of numerous mRNAs. Also induces the degradation of ARE-containing mRNAs even in absence of poly(A) tail. Required for tubulogenesis during pronephros development.</text>
</comment>
<evidence type="ECO:0000259" key="22">
    <source>
        <dbReference type="PROSITE" id="PS50103"/>
    </source>
</evidence>
<reference evidence="23" key="1">
    <citation type="submission" date="2022-03" db="EMBL/GenBank/DDBJ databases">
        <authorList>
            <person name="Alioto T."/>
            <person name="Alioto T."/>
            <person name="Gomez Garrido J."/>
        </authorList>
    </citation>
    <scope>NUCLEOTIDE SEQUENCE</scope>
</reference>
<evidence type="ECO:0000256" key="4">
    <source>
        <dbReference type="ARBA" id="ARBA00022490"/>
    </source>
</evidence>
<dbReference type="InterPro" id="IPR036855">
    <property type="entry name" value="Znf_CCCH_sf"/>
</dbReference>
<evidence type="ECO:0000256" key="14">
    <source>
        <dbReference type="ARBA" id="ARBA00023125"/>
    </source>
</evidence>
<evidence type="ECO:0000256" key="18">
    <source>
        <dbReference type="ARBA" id="ARBA00055138"/>
    </source>
</evidence>
<evidence type="ECO:0000256" key="9">
    <source>
        <dbReference type="ARBA" id="ARBA00022816"/>
    </source>
</evidence>
<feature type="domain" description="C3H1-type" evidence="22">
    <location>
        <begin position="104"/>
        <end position="132"/>
    </location>
</feature>
<evidence type="ECO:0000256" key="3">
    <source>
        <dbReference type="ARBA" id="ARBA00022448"/>
    </source>
</evidence>
<keyword evidence="13" id="KW-0694">RNA-binding</keyword>
<evidence type="ECO:0000256" key="1">
    <source>
        <dbReference type="ARBA" id="ARBA00004201"/>
    </source>
</evidence>
<dbReference type="GO" id="GO:0035925">
    <property type="term" value="F:mRNA 3'-UTR AU-rich region binding"/>
    <property type="evidence" value="ECO:0007669"/>
    <property type="project" value="UniProtKB-UniRule"/>
</dbReference>
<dbReference type="FunFam" id="4.10.1000.10:FF:000001">
    <property type="entry name" value="zinc finger CCCH domain-containing protein 15-like"/>
    <property type="match status" value="1"/>
</dbReference>
<evidence type="ECO:0000256" key="20">
    <source>
        <dbReference type="RuleBase" id="RU369014"/>
    </source>
</evidence>
<dbReference type="SUPFAM" id="SSF90229">
    <property type="entry name" value="CCCH zinc finger"/>
    <property type="match status" value="2"/>
</dbReference>
<keyword evidence="24" id="KW-1185">Reference proteome</keyword>
<feature type="zinc finger region" description="C3H1-type" evidence="19">
    <location>
        <begin position="104"/>
        <end position="132"/>
    </location>
</feature>
<accession>A0AAD1WMF7</accession>
<keyword evidence="6 19" id="KW-0479">Metal-binding</keyword>
<evidence type="ECO:0000256" key="15">
    <source>
        <dbReference type="ARBA" id="ARBA00023242"/>
    </source>
</evidence>
<dbReference type="EMBL" id="OW240920">
    <property type="protein sequence ID" value="CAH2314124.1"/>
    <property type="molecule type" value="Genomic_DNA"/>
</dbReference>
<keyword evidence="12" id="KW-0832">Ubl conjugation</keyword>
<keyword evidence="7 20" id="KW-0677">Repeat</keyword>
<evidence type="ECO:0000256" key="17">
    <source>
        <dbReference type="ARBA" id="ARBA00040871"/>
    </source>
</evidence>
<evidence type="ECO:0000256" key="21">
    <source>
        <dbReference type="SAM" id="MobiDB-lite"/>
    </source>
</evidence>
<dbReference type="GO" id="GO:0061158">
    <property type="term" value="P:3'-UTR-mediated mRNA destabilization"/>
    <property type="evidence" value="ECO:0007669"/>
    <property type="project" value="UniProtKB-UniRule"/>
</dbReference>
<keyword evidence="15 20" id="KW-0539">Nucleus</keyword>
<keyword evidence="16 20" id="KW-0687">Ribonucleoprotein</keyword>
<keyword evidence="5" id="KW-0597">Phosphoprotein</keyword>
<protein>
    <recommendedName>
        <fullName evidence="17 20">mRNA decay activator protein ZFP36</fullName>
    </recommendedName>
    <alternativeName>
        <fullName evidence="20">Zinc finger protein 36</fullName>
    </alternativeName>
</protein>
<dbReference type="PROSITE" id="PS50103">
    <property type="entry name" value="ZF_C3H1"/>
    <property type="match status" value="2"/>
</dbReference>
<dbReference type="AlphaFoldDB" id="A0AAD1WMF7"/>
<dbReference type="GO" id="GO:0003677">
    <property type="term" value="F:DNA binding"/>
    <property type="evidence" value="ECO:0007669"/>
    <property type="project" value="UniProtKB-KW"/>
</dbReference>
<evidence type="ECO:0000256" key="6">
    <source>
        <dbReference type="ARBA" id="ARBA00022723"/>
    </source>
</evidence>
<dbReference type="InterPro" id="IPR000571">
    <property type="entry name" value="Znf_CCCH"/>
</dbReference>
<dbReference type="GO" id="GO:0008270">
    <property type="term" value="F:zinc ion binding"/>
    <property type="evidence" value="ECO:0007669"/>
    <property type="project" value="UniProtKB-KW"/>
</dbReference>
<evidence type="ECO:0000313" key="24">
    <source>
        <dbReference type="Proteomes" id="UP001295444"/>
    </source>
</evidence>
<evidence type="ECO:0000256" key="10">
    <source>
        <dbReference type="ARBA" id="ARBA00022833"/>
    </source>
</evidence>
<proteinExistence type="predicted"/>
<dbReference type="PANTHER" id="PTHR12547:SF58">
    <property type="entry name" value="MRNA DECAY ACTIVATOR PROTEIN ZFP36"/>
    <property type="match status" value="1"/>
</dbReference>
<feature type="region of interest" description="Disordered" evidence="21">
    <location>
        <begin position="76"/>
        <end position="97"/>
    </location>
</feature>